<keyword evidence="5" id="KW-0274">FAD</keyword>
<feature type="region of interest" description="Disordered" evidence="6">
    <location>
        <begin position="213"/>
        <end position="234"/>
    </location>
</feature>
<comment type="similarity">
    <text evidence="1 5">Belongs to the proline oxidase family.</text>
</comment>
<sequence length="669" mass="71858">MADVPPSSAQRACSHVPASSAWLGPSLSSPTIFPSIEEPRLQQQHSSGSSGGAGSTRTHNLLRYGTTVGSVSLALLAIDTLLAREGRGVLFLDDSATRIAESHAQEVAREDESYQPHRPLRNHSLSRLINSYVVFTICSFPWIVNAGPALIDWSASTSLPFVWPITEWFARRTFFRCFVSDDSAEGSLPVLSDLSRDGLGSLLVYSVEVTKDGAQGNGDDHSSSTSGKAGTGRSSAIHRPFVDELLHSVDVAADFSALPSTFGAADEAEAKQLAARPDRSGSTFVAIKLSGLLYDSSVLERASAAIVPREWFSSPPEPSPPASINASGPCGALAIPVAALKPEDVEALKELWQALREVALRAQKHGNVRIAVDAEYSWYQPAIDAMYEAIAAEFNRPVGKPKDGASAANRVTGPLIYNTFQAYLRRTPSHLAASLERARLNGYTLGVKLVRGAYMDIENATWSNKSVDTPPVPVATKSKAAPPEYVGWKSPVWPTKDLTDRCFDGCAVRLAEEIHRDIEKGKQSGAAPRLAVIFASHNTQSALKVTRKMVELGMAKPDASLAAAAESSGEPLPLVNLQLQESIRGRIFFAQLYGMASALTARMQAAFDPDSGGAGPHIVLKYVPYGPLKLVMPYLVRRAVENASVMGGGAAREKELVRSEILHRIGLKR</sequence>
<evidence type="ECO:0000259" key="7">
    <source>
        <dbReference type="Pfam" id="PF01619"/>
    </source>
</evidence>
<dbReference type="PANTHER" id="PTHR13914:SF0">
    <property type="entry name" value="PROLINE DEHYDROGENASE 1, MITOCHONDRIAL"/>
    <property type="match status" value="1"/>
</dbReference>
<dbReference type="GO" id="GO:0005739">
    <property type="term" value="C:mitochondrion"/>
    <property type="evidence" value="ECO:0007669"/>
    <property type="project" value="TreeGrafter"/>
</dbReference>
<dbReference type="Proteomes" id="UP000323386">
    <property type="component" value="Unassembled WGS sequence"/>
</dbReference>
<dbReference type="GO" id="GO:0004657">
    <property type="term" value="F:proline dehydrogenase activity"/>
    <property type="evidence" value="ECO:0007669"/>
    <property type="project" value="UniProtKB-EC"/>
</dbReference>
<reference evidence="8 9" key="1">
    <citation type="submission" date="2018-03" db="EMBL/GenBank/DDBJ databases">
        <authorList>
            <person name="Guldener U."/>
        </authorList>
    </citation>
    <scope>NUCLEOTIDE SEQUENCE [LARGE SCALE GENOMIC DNA]</scope>
    <source>
        <strain evidence="8 9">DAOM196992</strain>
    </source>
</reference>
<dbReference type="Pfam" id="PF01619">
    <property type="entry name" value="Pro_dh"/>
    <property type="match status" value="3"/>
</dbReference>
<proteinExistence type="inferred from homology"/>
<gene>
    <name evidence="8" type="ORF">PSFLO_00539</name>
</gene>
<evidence type="ECO:0000256" key="4">
    <source>
        <dbReference type="ARBA" id="ARBA00023062"/>
    </source>
</evidence>
<dbReference type="OrthoDB" id="5464at2759"/>
<dbReference type="InterPro" id="IPR002872">
    <property type="entry name" value="Proline_DH_dom"/>
</dbReference>
<evidence type="ECO:0000256" key="2">
    <source>
        <dbReference type="ARBA" id="ARBA00012695"/>
    </source>
</evidence>
<accession>A0A5C3ES47</accession>
<dbReference type="SUPFAM" id="SSF51730">
    <property type="entry name" value="FAD-linked oxidoreductase"/>
    <property type="match status" value="1"/>
</dbReference>
<dbReference type="EMBL" id="OOIP01000001">
    <property type="protein sequence ID" value="SPO35068.1"/>
    <property type="molecule type" value="Genomic_DNA"/>
</dbReference>
<evidence type="ECO:0000256" key="6">
    <source>
        <dbReference type="SAM" id="MobiDB-lite"/>
    </source>
</evidence>
<name>A0A5C3ES47_9BASI</name>
<keyword evidence="3 5" id="KW-0560">Oxidoreductase</keyword>
<comment type="function">
    <text evidence="5">Converts proline to delta-1-pyrroline-5-carboxylate.</text>
</comment>
<dbReference type="InterPro" id="IPR029041">
    <property type="entry name" value="FAD-linked_oxidoreductase-like"/>
</dbReference>
<dbReference type="AlphaFoldDB" id="A0A5C3ES47"/>
<evidence type="ECO:0000313" key="8">
    <source>
        <dbReference type="EMBL" id="SPO35068.1"/>
    </source>
</evidence>
<dbReference type="GO" id="GO:0071949">
    <property type="term" value="F:FAD binding"/>
    <property type="evidence" value="ECO:0007669"/>
    <property type="project" value="TreeGrafter"/>
</dbReference>
<comment type="cofactor">
    <cofactor evidence="5">
        <name>FAD</name>
        <dbReference type="ChEBI" id="CHEBI:57692"/>
    </cofactor>
</comment>
<dbReference type="EC" id="1.5.5.2" evidence="2 5"/>
<dbReference type="Gene3D" id="3.20.20.220">
    <property type="match status" value="1"/>
</dbReference>
<dbReference type="GO" id="GO:0010133">
    <property type="term" value="P:L-proline catabolic process to L-glutamate"/>
    <property type="evidence" value="ECO:0007669"/>
    <property type="project" value="TreeGrafter"/>
</dbReference>
<feature type="domain" description="Proline dehydrogenase" evidence="7">
    <location>
        <begin position="285"/>
        <end position="476"/>
    </location>
</feature>
<dbReference type="PANTHER" id="PTHR13914">
    <property type="entry name" value="PROLINE OXIDASE"/>
    <property type="match status" value="1"/>
</dbReference>
<comment type="catalytic activity">
    <reaction evidence="5">
        <text>L-proline + a quinone = (S)-1-pyrroline-5-carboxylate + a quinol + H(+)</text>
        <dbReference type="Rhea" id="RHEA:23784"/>
        <dbReference type="ChEBI" id="CHEBI:15378"/>
        <dbReference type="ChEBI" id="CHEBI:17388"/>
        <dbReference type="ChEBI" id="CHEBI:24646"/>
        <dbReference type="ChEBI" id="CHEBI:60039"/>
        <dbReference type="ChEBI" id="CHEBI:132124"/>
        <dbReference type="EC" id="1.5.5.2"/>
    </reaction>
</comment>
<keyword evidence="4 5" id="KW-0642">Proline metabolism</keyword>
<feature type="compositionally biased region" description="Polar residues" evidence="6">
    <location>
        <begin position="223"/>
        <end position="234"/>
    </location>
</feature>
<evidence type="ECO:0000256" key="1">
    <source>
        <dbReference type="ARBA" id="ARBA00005869"/>
    </source>
</evidence>
<keyword evidence="5" id="KW-0285">Flavoprotein</keyword>
<organism evidence="8 9">
    <name type="scientific">Pseudozyma flocculosa</name>
    <dbReference type="NCBI Taxonomy" id="84751"/>
    <lineage>
        <taxon>Eukaryota</taxon>
        <taxon>Fungi</taxon>
        <taxon>Dikarya</taxon>
        <taxon>Basidiomycota</taxon>
        <taxon>Ustilaginomycotina</taxon>
        <taxon>Ustilaginomycetes</taxon>
        <taxon>Ustilaginales</taxon>
        <taxon>Ustilaginaceae</taxon>
        <taxon>Pseudozyma</taxon>
    </lineage>
</organism>
<protein>
    <recommendedName>
        <fullName evidence="2 5">Proline dehydrogenase</fullName>
        <ecNumber evidence="2 5">1.5.5.2</ecNumber>
    </recommendedName>
</protein>
<evidence type="ECO:0000256" key="3">
    <source>
        <dbReference type="ARBA" id="ARBA00023002"/>
    </source>
</evidence>
<feature type="domain" description="Proline dehydrogenase" evidence="7">
    <location>
        <begin position="584"/>
        <end position="645"/>
    </location>
</feature>
<dbReference type="InterPro" id="IPR015659">
    <property type="entry name" value="Proline_oxidase"/>
</dbReference>
<feature type="domain" description="Proline dehydrogenase" evidence="7">
    <location>
        <begin position="487"/>
        <end position="557"/>
    </location>
</feature>
<evidence type="ECO:0000256" key="5">
    <source>
        <dbReference type="RuleBase" id="RU364054"/>
    </source>
</evidence>
<keyword evidence="9" id="KW-1185">Reference proteome</keyword>
<evidence type="ECO:0000313" key="9">
    <source>
        <dbReference type="Proteomes" id="UP000323386"/>
    </source>
</evidence>